<dbReference type="GO" id="GO:0000466">
    <property type="term" value="P:maturation of 5.8S rRNA from tricistronic rRNA transcript (SSU-rRNA, 5.8S rRNA, LSU-rRNA)"/>
    <property type="evidence" value="ECO:0007669"/>
    <property type="project" value="TreeGrafter"/>
</dbReference>
<feature type="domain" description="URB1 C-terminal" evidence="2">
    <location>
        <begin position="1389"/>
        <end position="1596"/>
    </location>
</feature>
<feature type="domain" description="URB1 N-terminal" evidence="1">
    <location>
        <begin position="46"/>
        <end position="368"/>
    </location>
</feature>
<evidence type="ECO:0000313" key="4">
    <source>
        <dbReference type="EMBL" id="ODQ63596.1"/>
    </source>
</evidence>
<dbReference type="Pfam" id="PF11707">
    <property type="entry name" value="Npa1"/>
    <property type="match status" value="1"/>
</dbReference>
<dbReference type="OrthoDB" id="72892at2759"/>
<dbReference type="GO" id="GO:0000463">
    <property type="term" value="P:maturation of LSU-rRNA from tricistronic rRNA transcript (SSU-rRNA, 5.8S rRNA, LSU-rRNA)"/>
    <property type="evidence" value="ECO:0007669"/>
    <property type="project" value="TreeGrafter"/>
</dbReference>
<dbReference type="EMBL" id="KV454414">
    <property type="protein sequence ID" value="ODQ63596.1"/>
    <property type="molecule type" value="Genomic_DNA"/>
</dbReference>
<dbReference type="InterPro" id="IPR032436">
    <property type="entry name" value="URB1_C"/>
</dbReference>
<dbReference type="InterPro" id="IPR059018">
    <property type="entry name" value="HEAT_URB1"/>
</dbReference>
<name>A0A1E3PDW8_9ASCO</name>
<dbReference type="InterPro" id="IPR021714">
    <property type="entry name" value="URB1_N"/>
</dbReference>
<dbReference type="InterPro" id="IPR039844">
    <property type="entry name" value="URB1"/>
</dbReference>
<dbReference type="GO" id="GO:0005730">
    <property type="term" value="C:nucleolus"/>
    <property type="evidence" value="ECO:0007669"/>
    <property type="project" value="TreeGrafter"/>
</dbReference>
<dbReference type="STRING" id="857566.A0A1E3PDW8"/>
<protein>
    <recommendedName>
        <fullName evidence="6">Nucleolar pre-ribosomal-associated protein 1</fullName>
    </recommendedName>
</protein>
<dbReference type="PANTHER" id="PTHR13500:SF0">
    <property type="entry name" value="NUCLEOLAR PRE-RIBOSOMAL-ASSOCIATED PROTEIN 1"/>
    <property type="match status" value="1"/>
</dbReference>
<evidence type="ECO:0000259" key="2">
    <source>
        <dbReference type="Pfam" id="PF16201"/>
    </source>
</evidence>
<evidence type="ECO:0000313" key="5">
    <source>
        <dbReference type="Proteomes" id="UP000095009"/>
    </source>
</evidence>
<evidence type="ECO:0008006" key="6">
    <source>
        <dbReference type="Google" id="ProtNLM"/>
    </source>
</evidence>
<proteinExistence type="predicted"/>
<sequence>MSKRQRSQVDEVDNGLIDQLYTIFTEVERTNEPTALVTFLDKGHGAQVLQAWSYYSQTSNHSKLSHSTSGVSKLIKICSYHSVLHNHGSTLIRSILESHIKIIYRCLFINRPAVTNPGIRLLSEICKFQNGRMTGELFSVFDFTLKVLPKLLTPKKDDEVTENTSAPKIRNTFIRFIHAFMKNGSSVIRKDLITQRKIITGWFKYLTADSAELIRDSFVILTDCVLKETNFMRATKVSFFNDWVLGQIARLFYRVDATEAGEVVGDLTFNFMKFLCTDSSNGVCFSDKGWYEASVSANTDGPQKARGYKIHNRLLLSCLLILRPWDDEHQLNLVLEILASSPELVAPYMKSDTMTGSFDPKLTSYWVSHTVLFSRIISLPIPANVENIVNTAAPPVGNVLENILPSPLSKTALTKCLAHESPLIRFFGVQVLLLVFKKLNAVFELYDSKSWTDDKIEVLEGVYKRLPELQTIFSSLNSCPNDNELLRTTLVQLIAVFTKYAPDMISTTSVVLPGSLVSSLEKVDILGIEVLELQGTLEIQARFIGSGKWWNKTADTPYSLFTSLLRLCTVIGDKANFVTQISELLINLSFSTMLFQQESIISPIYALLQSLSSVIDPSKVDQEQQDKIWKLIDETIARCMRSPYKYLDEYSSIRSKLDKPDGHFLSPFVVTLIEQFKFVDRTTPFETVELWLCTFIRDVCILGESWDIVNKITSDAKINGEFSTLFTVHNPESISSWNKVLAEKVDIDKIYFEFILSASNHHLQSKHQAALYPMSTYDLVATRFRILSSQSESSSVLDFLFDKIEKSIIFSNKNTKISLIKAVTSSSFWIEFFKKENRDILSRYLKLVESVFESKFSPELESLQTELNNQATSECTEQTAEIIKSSLWCLNDEQLLKIIDTPVKYLVGAATGVLSLRNIILTAKQVEKIVLMGSSDNVYKPLSLLVSKIDFESSIDVLENIINYLVGLPLLQLNQNLFLSNLITSSSAAKTLIMGKIDSLLTTGSDGLIISLASSIFKHVNSEDEKRNELLTDAAKRSYTIIIEDSDSALNTIAMDLLQNTTQYLENEQLAKLVEHLFSLSGLDSLNPSVTKIIGSASLASSSENIEAGIKKWLQKCFSWLTRRLSEDVQLNERTKDMIKALTDMFNIGISVWKYVPRTAINAMLEASSGKWISDEDIINLNLSIVKHATKTNLEYTKLFQIIINHAKNPLLYIRGYLPASLCFSMAKLISLLFHFDIQAHSNRSVQTKLLLLYSGTTRADDVTLRYVLEVVESKMTGGAVSWTNAVFSWNFGETEDDETDRRMFIETRDGFEVCISTRLLARSIKFFDPSFDKEKVTELNEDSAVFYDPNFILMVIASSNLFSATLQEDGSYIYNADIKAIVDTHALDYVIVCLSSLNKNVNSMALRILQAIASGFETSSYRDRALLRLFINKILASVMAPEATTPLLPTITATILGHLPTLLASPAHFLHPHIASFILAGPTLPRNNIPFYPALLNSTEADHVRCVSWIIEVMTYGIKTLDDIRICTRAGVWETILGLIHVPGDVYGTKVSKNPSINKRRFKDVKTLIWEFIWTAQSVANGTPTLVTRNGAIAWCEQNSTTGDNNKAKFTAARFVATSGESSTGDNDGKLAKWMNGDIEGMLERIAQFD</sequence>
<dbReference type="Pfam" id="PF16201">
    <property type="entry name" value="NopRA1"/>
    <property type="match status" value="1"/>
</dbReference>
<accession>A0A1E3PDW8</accession>
<feature type="domain" description="URB1 central HEAT repeat" evidence="3">
    <location>
        <begin position="547"/>
        <end position="715"/>
    </location>
</feature>
<dbReference type="PANTHER" id="PTHR13500">
    <property type="entry name" value="NUCLEOLAR PRERIBOSOMAL-ASSOCIATED PROTEIN 1"/>
    <property type="match status" value="1"/>
</dbReference>
<dbReference type="Proteomes" id="UP000095009">
    <property type="component" value="Unassembled WGS sequence"/>
</dbReference>
<gene>
    <name evidence="4" type="ORF">NADFUDRAFT_53259</name>
</gene>
<reference evidence="4 5" key="1">
    <citation type="journal article" date="2016" name="Proc. Natl. Acad. Sci. U.S.A.">
        <title>Comparative genomics of biotechnologically important yeasts.</title>
        <authorList>
            <person name="Riley R."/>
            <person name="Haridas S."/>
            <person name="Wolfe K.H."/>
            <person name="Lopes M.R."/>
            <person name="Hittinger C.T."/>
            <person name="Goeker M."/>
            <person name="Salamov A.A."/>
            <person name="Wisecaver J.H."/>
            <person name="Long T.M."/>
            <person name="Calvey C.H."/>
            <person name="Aerts A.L."/>
            <person name="Barry K.W."/>
            <person name="Choi C."/>
            <person name="Clum A."/>
            <person name="Coughlan A.Y."/>
            <person name="Deshpande S."/>
            <person name="Douglass A.P."/>
            <person name="Hanson S.J."/>
            <person name="Klenk H.-P."/>
            <person name="LaButti K.M."/>
            <person name="Lapidus A."/>
            <person name="Lindquist E.A."/>
            <person name="Lipzen A.M."/>
            <person name="Meier-Kolthoff J.P."/>
            <person name="Ohm R.A."/>
            <person name="Otillar R.P."/>
            <person name="Pangilinan J.L."/>
            <person name="Peng Y."/>
            <person name="Rokas A."/>
            <person name="Rosa C.A."/>
            <person name="Scheuner C."/>
            <person name="Sibirny A.A."/>
            <person name="Slot J.C."/>
            <person name="Stielow J.B."/>
            <person name="Sun H."/>
            <person name="Kurtzman C.P."/>
            <person name="Blackwell M."/>
            <person name="Grigoriev I.V."/>
            <person name="Jeffries T.W."/>
        </authorList>
    </citation>
    <scope>NUCLEOTIDE SEQUENCE [LARGE SCALE GENOMIC DNA]</scope>
    <source>
        <strain evidence="4 5">DSM 6958</strain>
    </source>
</reference>
<evidence type="ECO:0000259" key="3">
    <source>
        <dbReference type="Pfam" id="PF26140"/>
    </source>
</evidence>
<organism evidence="4 5">
    <name type="scientific">Nadsonia fulvescens var. elongata DSM 6958</name>
    <dbReference type="NCBI Taxonomy" id="857566"/>
    <lineage>
        <taxon>Eukaryota</taxon>
        <taxon>Fungi</taxon>
        <taxon>Dikarya</taxon>
        <taxon>Ascomycota</taxon>
        <taxon>Saccharomycotina</taxon>
        <taxon>Dipodascomycetes</taxon>
        <taxon>Dipodascales</taxon>
        <taxon>Dipodascales incertae sedis</taxon>
        <taxon>Nadsonia</taxon>
    </lineage>
</organism>
<keyword evidence="5" id="KW-1185">Reference proteome</keyword>
<evidence type="ECO:0000259" key="1">
    <source>
        <dbReference type="Pfam" id="PF11707"/>
    </source>
</evidence>
<dbReference type="Pfam" id="PF26140">
    <property type="entry name" value="HEAT_URB1"/>
    <property type="match status" value="1"/>
</dbReference>